<dbReference type="OrthoDB" id="9797736at2"/>
<dbReference type="AlphaFoldDB" id="A0A2T3QM06"/>
<sequence>MSLTKPAPVFKTVSLAIAILFGATSAYAQNNDSRIISAGSAITEIINALDASDQLVAVDSTSQTLVDTKMPKVGYHRQLSAENLMSLTPTRIIGSNEMGPESTLTILKQAGVAVDIVNSGNTVSDLSKRIEQVAQLTGHQKQANELEQTVQHTVQTLTEHRSQLKNQPDFKEKKVLFVMIHDGRPVNVAGKGTTADTVINLAGAINPAAAFVENYKPISTEAMLQMQPDIILLSSRTAATIKTMPDLIKKIPVLAQTPAAQNNALAVIDGTALIGGLGIHSLNEAARLSNVFYPTVNQ</sequence>
<dbReference type="PANTHER" id="PTHR30535">
    <property type="entry name" value="VITAMIN B12-BINDING PROTEIN"/>
    <property type="match status" value="1"/>
</dbReference>
<evidence type="ECO:0000313" key="1">
    <source>
        <dbReference type="EMBL" id="SPY28058.1"/>
    </source>
</evidence>
<proteinExistence type="predicted"/>
<gene>
    <name evidence="1" type="primary">hmuT</name>
    <name evidence="1" type="ORF">NCTC11647_01145</name>
</gene>
<name>A0A2T3QM06_PHODM</name>
<dbReference type="Pfam" id="PF01497">
    <property type="entry name" value="Peripla_BP_2"/>
    <property type="match status" value="1"/>
</dbReference>
<organism evidence="1 2">
    <name type="scientific">Photobacterium damselae</name>
    <dbReference type="NCBI Taxonomy" id="38293"/>
    <lineage>
        <taxon>Bacteria</taxon>
        <taxon>Pseudomonadati</taxon>
        <taxon>Pseudomonadota</taxon>
        <taxon>Gammaproteobacteria</taxon>
        <taxon>Vibrionales</taxon>
        <taxon>Vibrionaceae</taxon>
        <taxon>Photobacterium</taxon>
    </lineage>
</organism>
<dbReference type="Proteomes" id="UP000251647">
    <property type="component" value="Unassembled WGS sequence"/>
</dbReference>
<dbReference type="InterPro" id="IPR002491">
    <property type="entry name" value="ABC_transptr_periplasmic_BD"/>
</dbReference>
<reference evidence="1 2" key="1">
    <citation type="submission" date="2018-06" db="EMBL/GenBank/DDBJ databases">
        <authorList>
            <consortium name="Pathogen Informatics"/>
            <person name="Doyle S."/>
        </authorList>
    </citation>
    <scope>NUCLEOTIDE SEQUENCE [LARGE SCALE GENOMIC DNA]</scope>
    <source>
        <strain evidence="1 2">NCTC11647</strain>
    </source>
</reference>
<dbReference type="Gene3D" id="3.40.50.1980">
    <property type="entry name" value="Nitrogenase molybdenum iron protein domain"/>
    <property type="match status" value="2"/>
</dbReference>
<dbReference type="InterPro" id="IPR050902">
    <property type="entry name" value="ABC_Transporter_SBP"/>
</dbReference>
<dbReference type="PANTHER" id="PTHR30535:SF4">
    <property type="entry name" value="HEMIN-BINDING PERIPLASMIC PROTEIN HMUT"/>
    <property type="match status" value="1"/>
</dbReference>
<protein>
    <submittedName>
        <fullName evidence="1">Hemin-binding periplasmic protein hmuT</fullName>
    </submittedName>
</protein>
<dbReference type="SUPFAM" id="SSF53807">
    <property type="entry name" value="Helical backbone' metal receptor"/>
    <property type="match status" value="1"/>
</dbReference>
<evidence type="ECO:0000313" key="2">
    <source>
        <dbReference type="Proteomes" id="UP000251647"/>
    </source>
</evidence>
<dbReference type="PROSITE" id="PS50983">
    <property type="entry name" value="FE_B12_PBP"/>
    <property type="match status" value="1"/>
</dbReference>
<dbReference type="RefSeq" id="WP_005299681.1">
    <property type="nucleotide sequence ID" value="NZ_PYOG01000005.1"/>
</dbReference>
<accession>A0A2T3QM06</accession>
<dbReference type="EMBL" id="UATL01000001">
    <property type="protein sequence ID" value="SPY28058.1"/>
    <property type="molecule type" value="Genomic_DNA"/>
</dbReference>